<dbReference type="SUPFAM" id="SSF142921">
    <property type="entry name" value="WGR domain-like"/>
    <property type="match status" value="1"/>
</dbReference>
<dbReference type="GO" id="GO:0070212">
    <property type="term" value="P:protein poly-ADP-ribosylation"/>
    <property type="evidence" value="ECO:0007669"/>
    <property type="project" value="TreeGrafter"/>
</dbReference>
<dbReference type="Gene3D" id="3.90.228.10">
    <property type="match status" value="1"/>
</dbReference>
<name>A0AAD6CF61_9EURO</name>
<reference evidence="8" key="2">
    <citation type="journal article" date="2023" name="IMA Fungus">
        <title>Comparative genomic study of the Penicillium genus elucidates a diverse pangenome and 15 lateral gene transfer events.</title>
        <authorList>
            <person name="Petersen C."/>
            <person name="Sorensen T."/>
            <person name="Nielsen M.R."/>
            <person name="Sondergaard T.E."/>
            <person name="Sorensen J.L."/>
            <person name="Fitzpatrick D.A."/>
            <person name="Frisvad J.C."/>
            <person name="Nielsen K.L."/>
        </authorList>
    </citation>
    <scope>NUCLEOTIDE SEQUENCE</scope>
    <source>
        <strain evidence="8">IBT 16125</strain>
    </source>
</reference>
<keyword evidence="3" id="KW-0808">Transferase</keyword>
<comment type="caution">
    <text evidence="8">The sequence shown here is derived from an EMBL/GenBank/DDBJ whole genome shotgun (WGS) entry which is preliminary data.</text>
</comment>
<dbReference type="GO" id="GO:0005730">
    <property type="term" value="C:nucleolus"/>
    <property type="evidence" value="ECO:0007669"/>
    <property type="project" value="TreeGrafter"/>
</dbReference>
<dbReference type="GO" id="GO:0006302">
    <property type="term" value="P:double-strand break repair"/>
    <property type="evidence" value="ECO:0007669"/>
    <property type="project" value="TreeGrafter"/>
</dbReference>
<dbReference type="GO" id="GO:0003950">
    <property type="term" value="F:NAD+ poly-ADP-ribosyltransferase activity"/>
    <property type="evidence" value="ECO:0007669"/>
    <property type="project" value="UniProtKB-EC"/>
</dbReference>
<dbReference type="SUPFAM" id="SSF56399">
    <property type="entry name" value="ADP-ribosylation"/>
    <property type="match status" value="1"/>
</dbReference>
<dbReference type="Proteomes" id="UP001213681">
    <property type="component" value="Unassembled WGS sequence"/>
</dbReference>
<organism evidence="8 9">
    <name type="scientific">Penicillium daleae</name>
    <dbReference type="NCBI Taxonomy" id="63821"/>
    <lineage>
        <taxon>Eukaryota</taxon>
        <taxon>Fungi</taxon>
        <taxon>Dikarya</taxon>
        <taxon>Ascomycota</taxon>
        <taxon>Pezizomycotina</taxon>
        <taxon>Eurotiomycetes</taxon>
        <taxon>Eurotiomycetidae</taxon>
        <taxon>Eurotiales</taxon>
        <taxon>Aspergillaceae</taxon>
        <taxon>Penicillium</taxon>
    </lineage>
</organism>
<gene>
    <name evidence="8" type="ORF">N7458_003293</name>
</gene>
<dbReference type="EMBL" id="JAPVEA010000002">
    <property type="protein sequence ID" value="KAJ5461741.1"/>
    <property type="molecule type" value="Genomic_DNA"/>
</dbReference>
<evidence type="ECO:0000256" key="3">
    <source>
        <dbReference type="ARBA" id="ARBA00022679"/>
    </source>
</evidence>
<dbReference type="RefSeq" id="XP_056770783.1">
    <property type="nucleotide sequence ID" value="XM_056906676.1"/>
</dbReference>
<evidence type="ECO:0000313" key="8">
    <source>
        <dbReference type="EMBL" id="KAJ5461741.1"/>
    </source>
</evidence>
<dbReference type="PROSITE" id="PS50172">
    <property type="entry name" value="BRCT"/>
    <property type="match status" value="1"/>
</dbReference>
<evidence type="ECO:0000256" key="1">
    <source>
        <dbReference type="ARBA" id="ARBA00012020"/>
    </source>
</evidence>
<dbReference type="Pfam" id="PF00533">
    <property type="entry name" value="BRCT"/>
    <property type="match status" value="1"/>
</dbReference>
<protein>
    <recommendedName>
        <fullName evidence="1">NAD(+) ADP-ribosyltransferase</fullName>
        <ecNumber evidence="1">2.4.2.30</ecNumber>
    </recommendedName>
</protein>
<evidence type="ECO:0000259" key="7">
    <source>
        <dbReference type="PROSITE" id="PS50172"/>
    </source>
</evidence>
<evidence type="ECO:0000256" key="6">
    <source>
        <dbReference type="SAM" id="MobiDB-lite"/>
    </source>
</evidence>
<keyword evidence="9" id="KW-1185">Reference proteome</keyword>
<reference evidence="8" key="1">
    <citation type="submission" date="2022-12" db="EMBL/GenBank/DDBJ databases">
        <authorList>
            <person name="Petersen C."/>
        </authorList>
    </citation>
    <scope>NUCLEOTIDE SEQUENCE</scope>
    <source>
        <strain evidence="8">IBT 16125</strain>
    </source>
</reference>
<dbReference type="AlphaFoldDB" id="A0AAD6CF61"/>
<dbReference type="PANTHER" id="PTHR10459:SF60">
    <property type="entry name" value="POLY [ADP-RIBOSE] POLYMERASE 2"/>
    <property type="match status" value="1"/>
</dbReference>
<proteinExistence type="predicted"/>
<dbReference type="GO" id="GO:1990404">
    <property type="term" value="F:NAD+-protein mono-ADP-ribosyltransferase activity"/>
    <property type="evidence" value="ECO:0007669"/>
    <property type="project" value="TreeGrafter"/>
</dbReference>
<keyword evidence="4" id="KW-0520">NAD</keyword>
<feature type="domain" description="BRCT" evidence="7">
    <location>
        <begin position="24"/>
        <end position="120"/>
    </location>
</feature>
<dbReference type="Gene3D" id="3.40.50.10190">
    <property type="entry name" value="BRCT domain"/>
    <property type="match status" value="1"/>
</dbReference>
<dbReference type="InterPro" id="IPR001357">
    <property type="entry name" value="BRCT_dom"/>
</dbReference>
<evidence type="ECO:0000256" key="5">
    <source>
        <dbReference type="ARBA" id="ARBA00033987"/>
    </source>
</evidence>
<accession>A0AAD6CF61</accession>
<evidence type="ECO:0000256" key="4">
    <source>
        <dbReference type="ARBA" id="ARBA00023027"/>
    </source>
</evidence>
<dbReference type="InterPro" id="IPR050800">
    <property type="entry name" value="ARTD/PARP"/>
</dbReference>
<dbReference type="SMART" id="SM00292">
    <property type="entry name" value="BRCT"/>
    <property type="match status" value="1"/>
</dbReference>
<dbReference type="SUPFAM" id="SSF52113">
    <property type="entry name" value="BRCT domain"/>
    <property type="match status" value="1"/>
</dbReference>
<keyword evidence="2" id="KW-0328">Glycosyltransferase</keyword>
<comment type="catalytic activity">
    <reaction evidence="5">
        <text>NAD(+) + (ADP-D-ribosyl)n-acceptor = nicotinamide + (ADP-D-ribosyl)n+1-acceptor + H(+).</text>
        <dbReference type="EC" id="2.4.2.30"/>
    </reaction>
</comment>
<feature type="non-terminal residue" evidence="8">
    <location>
        <position position="1"/>
    </location>
</feature>
<dbReference type="InterPro" id="IPR036420">
    <property type="entry name" value="BRCT_dom_sf"/>
</dbReference>
<dbReference type="InterPro" id="IPR036930">
    <property type="entry name" value="WGR_dom_sf"/>
</dbReference>
<sequence length="576" mass="64162">MAPKGASLDSSVTASSKTKSSVKDIKNQFEGLVISASGTIPDYKHDEIQAMVEECGAKFEKMNISECTHLITTAGCYRSKTVPAKIVEAQQNPNCEIVSIDWLLSSVKAKAPLAVRGFLIRALGSKRLVSTTSDSGSKPTHKRKLSSDLSQSASRRTKGGKDRVMANIIKLSALVDKGIPAEGRKNPAVWMDEGGVIWDATLVKSLTPVDNIKNSATPSARIFRIQMIIDTSGDIYHTFIRETSLHREHIITCKGDGHFSRAIAEFKAAFKRLTGLIWSEHQEQPKSGKAIFIQSVTYDDQPKLESAVCDVLSNFVNIHDLLNVKTTLLEPYPNKLLETKAKTFEHSILTAISLLNKISDLQRRTQDDSGGAKRLTTSLSQCFFGLFWPKGTPLPTKVKTDWISRSRRLIKDLEDFKGVEDAPKKSSKPSPTLSRHVLGLLHLEAMTTVKDDTDEYKALVKYFENSSYGYYYPVTSIGFCEILSGEEGFMFLCDVELGRQGGEWCYNGQSSIADSYLHDGLSHKNWRDAAFIHPDLKGVQIPNVPRPSVAINDFTKEYIIMNPAQIRQRYIFHFML</sequence>
<evidence type="ECO:0000256" key="2">
    <source>
        <dbReference type="ARBA" id="ARBA00022676"/>
    </source>
</evidence>
<dbReference type="GeneID" id="81596919"/>
<feature type="region of interest" description="Disordered" evidence="6">
    <location>
        <begin position="130"/>
        <end position="161"/>
    </location>
</feature>
<evidence type="ECO:0000313" key="9">
    <source>
        <dbReference type="Proteomes" id="UP001213681"/>
    </source>
</evidence>
<dbReference type="PANTHER" id="PTHR10459">
    <property type="entry name" value="DNA LIGASE"/>
    <property type="match status" value="1"/>
</dbReference>
<dbReference type="EC" id="2.4.2.30" evidence="1"/>